<dbReference type="OrthoDB" id="332209at2"/>
<dbReference type="EMBL" id="QGHB01000002">
    <property type="protein sequence ID" value="PWK89289.1"/>
    <property type="molecule type" value="Genomic_DNA"/>
</dbReference>
<evidence type="ECO:0000313" key="1">
    <source>
        <dbReference type="EMBL" id="PWK89289.1"/>
    </source>
</evidence>
<evidence type="ECO:0000313" key="2">
    <source>
        <dbReference type="EMBL" id="RAS60865.1"/>
    </source>
</evidence>
<dbReference type="RefSeq" id="WP_109634326.1">
    <property type="nucleotide sequence ID" value="NZ_QGHB01000002.1"/>
</dbReference>
<evidence type="ECO:0000313" key="4">
    <source>
        <dbReference type="Proteomes" id="UP000248714"/>
    </source>
</evidence>
<dbReference type="Proteomes" id="UP000248714">
    <property type="component" value="Unassembled WGS sequence"/>
</dbReference>
<proteinExistence type="predicted"/>
<protein>
    <submittedName>
        <fullName evidence="1">Uncharacterized protein</fullName>
    </submittedName>
</protein>
<sequence>MAVTVNLDMLLDKQYENLPLNEILDAPVDALQGVSTGDAEKLKAAFNIKTVRDLGTNKYFRAAVTLLDLEATAR</sequence>
<keyword evidence="4" id="KW-1185">Reference proteome</keyword>
<accession>A0A316I8B4</accession>
<organism evidence="1 3">
    <name type="scientific">Lentzea atacamensis</name>
    <dbReference type="NCBI Taxonomy" id="531938"/>
    <lineage>
        <taxon>Bacteria</taxon>
        <taxon>Bacillati</taxon>
        <taxon>Actinomycetota</taxon>
        <taxon>Actinomycetes</taxon>
        <taxon>Pseudonocardiales</taxon>
        <taxon>Pseudonocardiaceae</taxon>
        <taxon>Lentzea</taxon>
    </lineage>
</organism>
<evidence type="ECO:0000313" key="3">
    <source>
        <dbReference type="Proteomes" id="UP000246005"/>
    </source>
</evidence>
<gene>
    <name evidence="2" type="ORF">C8D87_111284</name>
    <name evidence="1" type="ORF">C8D88_102562</name>
</gene>
<dbReference type="AlphaFoldDB" id="A0A316I8B4"/>
<dbReference type="EMBL" id="QLTT01000011">
    <property type="protein sequence ID" value="RAS60865.1"/>
    <property type="molecule type" value="Genomic_DNA"/>
</dbReference>
<reference evidence="1 3" key="1">
    <citation type="submission" date="2018-05" db="EMBL/GenBank/DDBJ databases">
        <title>Genomic Encyclopedia of Type Strains, Phase IV (KMG-IV): sequencing the most valuable type-strain genomes for metagenomic binning, comparative biology and taxonomic classification.</title>
        <authorList>
            <person name="Goeker M."/>
        </authorList>
    </citation>
    <scope>NUCLEOTIDE SEQUENCE [LARGE SCALE GENOMIC DNA]</scope>
    <source>
        <strain evidence="2 4">DSM 45479</strain>
        <strain evidence="1 3">DSM 45480</strain>
    </source>
</reference>
<name>A0A316I8B4_9PSEU</name>
<comment type="caution">
    <text evidence="1">The sequence shown here is derived from an EMBL/GenBank/DDBJ whole genome shotgun (WGS) entry which is preliminary data.</text>
</comment>
<dbReference type="Proteomes" id="UP000246005">
    <property type="component" value="Unassembled WGS sequence"/>
</dbReference>